<feature type="domain" description="DUF218" evidence="2">
    <location>
        <begin position="82"/>
        <end position="249"/>
    </location>
</feature>
<dbReference type="GO" id="GO:0005886">
    <property type="term" value="C:plasma membrane"/>
    <property type="evidence" value="ECO:0007669"/>
    <property type="project" value="TreeGrafter"/>
</dbReference>
<evidence type="ECO:0000313" key="3">
    <source>
        <dbReference type="EMBL" id="NMJ40413.1"/>
    </source>
</evidence>
<dbReference type="PANTHER" id="PTHR30336:SF4">
    <property type="entry name" value="ENVELOPE BIOGENESIS FACTOR ELYC"/>
    <property type="match status" value="1"/>
</dbReference>
<keyword evidence="4" id="KW-1185">Reference proteome</keyword>
<dbReference type="Pfam" id="PF02698">
    <property type="entry name" value="DUF218"/>
    <property type="match status" value="1"/>
</dbReference>
<dbReference type="InterPro" id="IPR051599">
    <property type="entry name" value="Cell_Envelope_Assoc"/>
</dbReference>
<reference evidence="3 4" key="1">
    <citation type="submission" date="2020-03" db="EMBL/GenBank/DDBJ databases">
        <authorList>
            <person name="Sun Q."/>
        </authorList>
    </citation>
    <scope>NUCLEOTIDE SEQUENCE [LARGE SCALE GENOMIC DNA]</scope>
    <source>
        <strain evidence="3 4">JC162</strain>
    </source>
</reference>
<dbReference type="InterPro" id="IPR003848">
    <property type="entry name" value="DUF218"/>
</dbReference>
<dbReference type="InterPro" id="IPR014729">
    <property type="entry name" value="Rossmann-like_a/b/a_fold"/>
</dbReference>
<accession>A0A848EAB4</accession>
<organism evidence="3 4">
    <name type="scientific">Neoroseomonas marina</name>
    <dbReference type="NCBI Taxonomy" id="1232220"/>
    <lineage>
        <taxon>Bacteria</taxon>
        <taxon>Pseudomonadati</taxon>
        <taxon>Pseudomonadota</taxon>
        <taxon>Alphaproteobacteria</taxon>
        <taxon>Acetobacterales</taxon>
        <taxon>Acetobacteraceae</taxon>
        <taxon>Neoroseomonas</taxon>
    </lineage>
</organism>
<evidence type="ECO:0000259" key="2">
    <source>
        <dbReference type="Pfam" id="PF02698"/>
    </source>
</evidence>
<sequence length="272" mass="30617">MTDILFALSKILWFPARPGHFALIVGFVGLFMLWRGRRSGRWLVLASLGFFLMLVVTPVNQWMLLPLEDRFPRPAVAPAHVDGIIVLGGAVEQNITQDRGIPSLNGAAERMTEGVILANRYPNARIVFTGGQGSFVHGQVTEADVARQLWTAMGIPASRVIYEDAARNTHENAVNTFRLVQPRPGETWLLVTSASHMPRSMGVFRQAGWKDIVPWPVNYRTGHSWQVWYDAPFPERLGQFEWAFREWLGLIAYRLMGRTESVLPAREAAPAR</sequence>
<feature type="transmembrane region" description="Helical" evidence="1">
    <location>
        <begin position="42"/>
        <end position="64"/>
    </location>
</feature>
<proteinExistence type="predicted"/>
<dbReference type="Gene3D" id="3.40.50.620">
    <property type="entry name" value="HUPs"/>
    <property type="match status" value="1"/>
</dbReference>
<evidence type="ECO:0000256" key="1">
    <source>
        <dbReference type="SAM" id="Phobius"/>
    </source>
</evidence>
<dbReference type="Proteomes" id="UP000548582">
    <property type="component" value="Unassembled WGS sequence"/>
</dbReference>
<gene>
    <name evidence="3" type="ORF">GWK16_04115</name>
</gene>
<dbReference type="GO" id="GO:0000270">
    <property type="term" value="P:peptidoglycan metabolic process"/>
    <property type="evidence" value="ECO:0007669"/>
    <property type="project" value="TreeGrafter"/>
</dbReference>
<dbReference type="GO" id="GO:0043164">
    <property type="term" value="P:Gram-negative-bacterium-type cell wall biogenesis"/>
    <property type="evidence" value="ECO:0007669"/>
    <property type="project" value="TreeGrafter"/>
</dbReference>
<feature type="transmembrane region" description="Helical" evidence="1">
    <location>
        <begin position="12"/>
        <end position="33"/>
    </location>
</feature>
<evidence type="ECO:0000313" key="4">
    <source>
        <dbReference type="Proteomes" id="UP000548582"/>
    </source>
</evidence>
<keyword evidence="1" id="KW-1133">Transmembrane helix</keyword>
<keyword evidence="1" id="KW-0812">Transmembrane</keyword>
<keyword evidence="1" id="KW-0472">Membrane</keyword>
<protein>
    <submittedName>
        <fullName evidence="3">YdcF family protein</fullName>
    </submittedName>
</protein>
<dbReference type="EMBL" id="JABBKX010000001">
    <property type="protein sequence ID" value="NMJ40413.1"/>
    <property type="molecule type" value="Genomic_DNA"/>
</dbReference>
<dbReference type="RefSeq" id="WP_170052657.1">
    <property type="nucleotide sequence ID" value="NZ_JABBKX010000001.1"/>
</dbReference>
<comment type="caution">
    <text evidence="3">The sequence shown here is derived from an EMBL/GenBank/DDBJ whole genome shotgun (WGS) entry which is preliminary data.</text>
</comment>
<dbReference type="AlphaFoldDB" id="A0A848EAB4"/>
<name>A0A848EAB4_9PROT</name>
<dbReference type="PANTHER" id="PTHR30336">
    <property type="entry name" value="INNER MEMBRANE PROTEIN, PROBABLE PERMEASE"/>
    <property type="match status" value="1"/>
</dbReference>
<dbReference type="CDD" id="cd06259">
    <property type="entry name" value="YdcF-like"/>
    <property type="match status" value="1"/>
</dbReference>